<dbReference type="PANTHER" id="PTHR32347">
    <property type="entry name" value="EFFLUX SYSTEM COMPONENT YKNX-RELATED"/>
    <property type="match status" value="1"/>
</dbReference>
<name>A0A926DU29_9FIRM</name>
<comment type="subcellular location">
    <subcellularLocation>
        <location evidence="1">Cell envelope</location>
    </subcellularLocation>
</comment>
<proteinExistence type="predicted"/>
<evidence type="ECO:0000313" key="6">
    <source>
        <dbReference type="EMBL" id="MBC8543807.1"/>
    </source>
</evidence>
<evidence type="ECO:0000259" key="4">
    <source>
        <dbReference type="Pfam" id="PF25984"/>
    </source>
</evidence>
<dbReference type="InterPro" id="IPR058639">
    <property type="entry name" value="BSH_YknX-like"/>
</dbReference>
<dbReference type="Proteomes" id="UP000657006">
    <property type="component" value="Unassembled WGS sequence"/>
</dbReference>
<feature type="domain" description="YknX-like beta-barrel" evidence="5">
    <location>
        <begin position="226"/>
        <end position="314"/>
    </location>
</feature>
<evidence type="ECO:0000313" key="7">
    <source>
        <dbReference type="Proteomes" id="UP000657006"/>
    </source>
</evidence>
<accession>A0A926DU29</accession>
<dbReference type="EMBL" id="JACRSQ010000013">
    <property type="protein sequence ID" value="MBC8543807.1"/>
    <property type="molecule type" value="Genomic_DNA"/>
</dbReference>
<sequence>MKKKCIMIVILVVLLVGGAGTGIWFALGPGAAPASSSSKVYVESISSVMGLNTSAGMQNRYAGVVEPQKTLAVQLDSSKTVKELLVQEGQEVEVGTPLFIYDVEDQRMSLEQGNLELERIVNSIASLQKEVEDLEKEKKNADKDAQLFYTTEIQNRQMSIKQEEYNKKVKELELVNIQKDIDNAQVTAEMAGVIQKINENPGQNGGYYTDESSQAYITILATGEYRIKGTINEQNMYDIAVGQPVLIRSRVQAGVTWTGTITEIDMGNPQNSGSNSMGVAVGMDGGMQQSSSYPFYIALDSFDGLMLGQHVTIELDQGQLETKEGVWIGDWYAFTEGEQFYVWVAGKKDRIEKRAVTFGDYDEMLGLHQIVDGLSLDDWIAFPEDWIEEGMSITKTMEEAGEPGAEIGGVPE</sequence>
<protein>
    <submittedName>
        <fullName evidence="6">Efflux RND transporter periplasmic adaptor subunit</fullName>
    </submittedName>
</protein>
<dbReference type="Gene3D" id="1.10.287.470">
    <property type="entry name" value="Helix hairpin bin"/>
    <property type="match status" value="1"/>
</dbReference>
<keyword evidence="2 3" id="KW-0175">Coiled coil</keyword>
<dbReference type="Gene3D" id="2.40.50.100">
    <property type="match status" value="1"/>
</dbReference>
<feature type="domain" description="YknX-like barrel-sandwich hybrid" evidence="4">
    <location>
        <begin position="80"/>
        <end position="206"/>
    </location>
</feature>
<dbReference type="RefSeq" id="WP_249289759.1">
    <property type="nucleotide sequence ID" value="NZ_JACRSQ010000013.1"/>
</dbReference>
<dbReference type="InterPro" id="IPR058636">
    <property type="entry name" value="Beta-barrel_YknX"/>
</dbReference>
<evidence type="ECO:0000256" key="1">
    <source>
        <dbReference type="ARBA" id="ARBA00004196"/>
    </source>
</evidence>
<evidence type="ECO:0000256" key="2">
    <source>
        <dbReference type="ARBA" id="ARBA00023054"/>
    </source>
</evidence>
<dbReference type="Pfam" id="PF25984">
    <property type="entry name" value="BSH_YknX"/>
    <property type="match status" value="1"/>
</dbReference>
<reference evidence="6" key="1">
    <citation type="submission" date="2020-08" db="EMBL/GenBank/DDBJ databases">
        <title>Genome public.</title>
        <authorList>
            <person name="Liu C."/>
            <person name="Sun Q."/>
        </authorList>
    </citation>
    <scope>NUCLEOTIDE SEQUENCE</scope>
    <source>
        <strain evidence="6">NSJ-32</strain>
    </source>
</reference>
<feature type="coiled-coil region" evidence="3">
    <location>
        <begin position="110"/>
        <end position="175"/>
    </location>
</feature>
<dbReference type="SUPFAM" id="SSF111369">
    <property type="entry name" value="HlyD-like secretion proteins"/>
    <property type="match status" value="1"/>
</dbReference>
<gene>
    <name evidence="6" type="ORF">H8730_09635</name>
</gene>
<organism evidence="6 7">
    <name type="scientific">Bianquea renquensis</name>
    <dbReference type="NCBI Taxonomy" id="2763661"/>
    <lineage>
        <taxon>Bacteria</taxon>
        <taxon>Bacillati</taxon>
        <taxon>Bacillota</taxon>
        <taxon>Clostridia</taxon>
        <taxon>Eubacteriales</taxon>
        <taxon>Bianqueaceae</taxon>
        <taxon>Bianquea</taxon>
    </lineage>
</organism>
<dbReference type="Pfam" id="PF25990">
    <property type="entry name" value="Beta-barrel_YknX"/>
    <property type="match status" value="1"/>
</dbReference>
<dbReference type="InterPro" id="IPR050465">
    <property type="entry name" value="UPF0194_transport"/>
</dbReference>
<dbReference type="PANTHER" id="PTHR32347:SF14">
    <property type="entry name" value="EFFLUX SYSTEM COMPONENT YKNX-RELATED"/>
    <property type="match status" value="1"/>
</dbReference>
<keyword evidence="7" id="KW-1185">Reference proteome</keyword>
<dbReference type="Gene3D" id="2.40.30.170">
    <property type="match status" value="1"/>
</dbReference>
<evidence type="ECO:0000259" key="5">
    <source>
        <dbReference type="Pfam" id="PF25990"/>
    </source>
</evidence>
<dbReference type="AlphaFoldDB" id="A0A926DU29"/>
<comment type="caution">
    <text evidence="6">The sequence shown here is derived from an EMBL/GenBank/DDBJ whole genome shotgun (WGS) entry which is preliminary data.</text>
</comment>
<evidence type="ECO:0000256" key="3">
    <source>
        <dbReference type="SAM" id="Coils"/>
    </source>
</evidence>
<dbReference type="GO" id="GO:0030313">
    <property type="term" value="C:cell envelope"/>
    <property type="evidence" value="ECO:0007669"/>
    <property type="project" value="UniProtKB-SubCell"/>
</dbReference>